<name>A0A2A2JTY8_9BILA</name>
<dbReference type="Pfam" id="PF18391">
    <property type="entry name" value="CHIP_TPR_N"/>
    <property type="match status" value="1"/>
</dbReference>
<dbReference type="InterPro" id="IPR019734">
    <property type="entry name" value="TPR_rpt"/>
</dbReference>
<dbReference type="GO" id="GO:0061630">
    <property type="term" value="F:ubiquitin protein ligase activity"/>
    <property type="evidence" value="ECO:0007669"/>
    <property type="project" value="UniProtKB-EC"/>
</dbReference>
<dbReference type="PANTHER" id="PTHR46803">
    <property type="entry name" value="E3 UBIQUITIN-PROTEIN LIGASE CHIP"/>
    <property type="match status" value="1"/>
</dbReference>
<dbReference type="GO" id="GO:0045862">
    <property type="term" value="P:positive regulation of proteolysis"/>
    <property type="evidence" value="ECO:0007669"/>
    <property type="project" value="TreeGrafter"/>
</dbReference>
<evidence type="ECO:0000313" key="11">
    <source>
        <dbReference type="EMBL" id="PAV65206.1"/>
    </source>
</evidence>
<dbReference type="GO" id="GO:0043161">
    <property type="term" value="P:proteasome-mediated ubiquitin-dependent protein catabolic process"/>
    <property type="evidence" value="ECO:0007669"/>
    <property type="project" value="TreeGrafter"/>
</dbReference>
<evidence type="ECO:0000259" key="10">
    <source>
        <dbReference type="PROSITE" id="PS51698"/>
    </source>
</evidence>
<dbReference type="GO" id="GO:0030018">
    <property type="term" value="C:Z disc"/>
    <property type="evidence" value="ECO:0007669"/>
    <property type="project" value="TreeGrafter"/>
</dbReference>
<evidence type="ECO:0000256" key="2">
    <source>
        <dbReference type="ARBA" id="ARBA00012483"/>
    </source>
</evidence>
<reference evidence="11 12" key="1">
    <citation type="journal article" date="2017" name="Curr. Biol.">
        <title>Genome architecture and evolution of a unichromosomal asexual nematode.</title>
        <authorList>
            <person name="Fradin H."/>
            <person name="Zegar C."/>
            <person name="Gutwein M."/>
            <person name="Lucas J."/>
            <person name="Kovtun M."/>
            <person name="Corcoran D."/>
            <person name="Baugh L.R."/>
            <person name="Kiontke K."/>
            <person name="Gunsalus K."/>
            <person name="Fitch D.H."/>
            <person name="Piano F."/>
        </authorList>
    </citation>
    <scope>NUCLEOTIDE SEQUENCE [LARGE SCALE GENOMIC DNA]</scope>
    <source>
        <strain evidence="11">PF1309</strain>
    </source>
</reference>
<evidence type="ECO:0000256" key="1">
    <source>
        <dbReference type="ARBA" id="ARBA00000900"/>
    </source>
</evidence>
<keyword evidence="3" id="KW-0808">Transferase</keyword>
<dbReference type="InterPro" id="IPR013083">
    <property type="entry name" value="Znf_RING/FYVE/PHD"/>
</dbReference>
<keyword evidence="6" id="KW-0802">TPR repeat</keyword>
<protein>
    <recommendedName>
        <fullName evidence="7">E3 ubiquitin-protein ligase CHIP</fullName>
        <ecNumber evidence="2">2.3.2.27</ecNumber>
    </recommendedName>
    <alternativeName>
        <fullName evidence="8">RING-type E3 ubiquitin transferase CHIP</fullName>
    </alternativeName>
</protein>
<dbReference type="OrthoDB" id="629492at2759"/>
<dbReference type="SUPFAM" id="SSF48452">
    <property type="entry name" value="TPR-like"/>
    <property type="match status" value="1"/>
</dbReference>
<dbReference type="InterPro" id="IPR003613">
    <property type="entry name" value="Ubox_domain"/>
</dbReference>
<evidence type="ECO:0000256" key="8">
    <source>
        <dbReference type="ARBA" id="ARBA00044543"/>
    </source>
</evidence>
<dbReference type="InterPro" id="IPR041312">
    <property type="entry name" value="CHIP_TPR_N"/>
</dbReference>
<sequence length="292" mass="33700">MYHEAIDSYSKAIIKNPQVASYFTNRALCYIKTQQFQKAADDCRKAAEIDRNSVKAFYFWGTAAVQLGGYDEAIKLLTKANELAIGQKVSFGDEIHNQMRLARREKFRQKEDKRIAQEIELQSYLNRLIEADLEQKLKELNLSSKSSDTESEKSPSEDGPSTSQMPGEGEDFESDIRKEAITQETVNYKKMLNELFMQVDDRRRRRELPDYLCGKISFELLRDPVITPSGITYDKADIKEHLQKVGHFDPITRTPLSEDQLIPNLAMKEVVEHFLTQNEWAEYDELLDDAGR</sequence>
<keyword evidence="12" id="KW-1185">Reference proteome</keyword>
<dbReference type="EMBL" id="LIAE01010218">
    <property type="protein sequence ID" value="PAV65206.1"/>
    <property type="molecule type" value="Genomic_DNA"/>
</dbReference>
<evidence type="ECO:0000256" key="6">
    <source>
        <dbReference type="ARBA" id="ARBA00022803"/>
    </source>
</evidence>
<dbReference type="STRING" id="2018661.A0A2A2JTY8"/>
<comment type="catalytic activity">
    <reaction evidence="1">
        <text>S-ubiquitinyl-[E2 ubiquitin-conjugating enzyme]-L-cysteine + [acceptor protein]-L-lysine = [E2 ubiquitin-conjugating enzyme]-L-cysteine + N(6)-ubiquitinyl-[acceptor protein]-L-lysine.</text>
        <dbReference type="EC" id="2.3.2.27"/>
    </reaction>
</comment>
<dbReference type="Gene3D" id="3.30.40.10">
    <property type="entry name" value="Zinc/RING finger domain, C3HC4 (zinc finger)"/>
    <property type="match status" value="1"/>
</dbReference>
<dbReference type="Gene3D" id="1.25.40.10">
    <property type="entry name" value="Tetratricopeptide repeat domain"/>
    <property type="match status" value="1"/>
</dbReference>
<dbReference type="EC" id="2.3.2.27" evidence="2"/>
<organism evidence="11 12">
    <name type="scientific">Diploscapter pachys</name>
    <dbReference type="NCBI Taxonomy" id="2018661"/>
    <lineage>
        <taxon>Eukaryota</taxon>
        <taxon>Metazoa</taxon>
        <taxon>Ecdysozoa</taxon>
        <taxon>Nematoda</taxon>
        <taxon>Chromadorea</taxon>
        <taxon>Rhabditida</taxon>
        <taxon>Rhabditina</taxon>
        <taxon>Rhabditomorpha</taxon>
        <taxon>Rhabditoidea</taxon>
        <taxon>Rhabditidae</taxon>
        <taxon>Diploscapter</taxon>
    </lineage>
</organism>
<evidence type="ECO:0000256" key="9">
    <source>
        <dbReference type="SAM" id="MobiDB-lite"/>
    </source>
</evidence>
<dbReference type="Proteomes" id="UP000218231">
    <property type="component" value="Unassembled WGS sequence"/>
</dbReference>
<dbReference type="InterPro" id="IPR045202">
    <property type="entry name" value="CHIP_RING-Ubox"/>
</dbReference>
<evidence type="ECO:0000256" key="5">
    <source>
        <dbReference type="ARBA" id="ARBA00022786"/>
    </source>
</evidence>
<dbReference type="SMART" id="SM00504">
    <property type="entry name" value="Ubox"/>
    <property type="match status" value="1"/>
</dbReference>
<keyword evidence="4" id="KW-0677">Repeat</keyword>
<comment type="caution">
    <text evidence="11">The sequence shown here is derived from an EMBL/GenBank/DDBJ whole genome shotgun (WGS) entry which is preliminary data.</text>
</comment>
<evidence type="ECO:0000256" key="3">
    <source>
        <dbReference type="ARBA" id="ARBA00022679"/>
    </source>
</evidence>
<dbReference type="Pfam" id="PF04564">
    <property type="entry name" value="U-box"/>
    <property type="match status" value="1"/>
</dbReference>
<gene>
    <name evidence="11" type="ORF">WR25_14530</name>
</gene>
<dbReference type="Pfam" id="PF12895">
    <property type="entry name" value="ANAPC3"/>
    <property type="match status" value="1"/>
</dbReference>
<dbReference type="AlphaFoldDB" id="A0A2A2JTY8"/>
<dbReference type="GO" id="GO:0071218">
    <property type="term" value="P:cellular response to misfolded protein"/>
    <property type="evidence" value="ECO:0007669"/>
    <property type="project" value="TreeGrafter"/>
</dbReference>
<evidence type="ECO:0000313" key="12">
    <source>
        <dbReference type="Proteomes" id="UP000218231"/>
    </source>
</evidence>
<dbReference type="PANTHER" id="PTHR46803:SF2">
    <property type="entry name" value="E3 UBIQUITIN-PROTEIN LIGASE CHIP"/>
    <property type="match status" value="1"/>
</dbReference>
<dbReference type="SUPFAM" id="SSF57850">
    <property type="entry name" value="RING/U-box"/>
    <property type="match status" value="1"/>
</dbReference>
<feature type="region of interest" description="Disordered" evidence="9">
    <location>
        <begin position="141"/>
        <end position="171"/>
    </location>
</feature>
<accession>A0A2A2JTY8</accession>
<dbReference type="Gene3D" id="6.10.140.2020">
    <property type="match status" value="1"/>
</dbReference>
<dbReference type="SMART" id="SM00028">
    <property type="entry name" value="TPR"/>
    <property type="match status" value="2"/>
</dbReference>
<dbReference type="CDD" id="cd16654">
    <property type="entry name" value="RING-Ubox_CHIP"/>
    <property type="match status" value="1"/>
</dbReference>
<dbReference type="GO" id="GO:0000209">
    <property type="term" value="P:protein polyubiquitination"/>
    <property type="evidence" value="ECO:0007669"/>
    <property type="project" value="TreeGrafter"/>
</dbReference>
<proteinExistence type="predicted"/>
<feature type="compositionally biased region" description="Basic and acidic residues" evidence="9">
    <location>
        <begin position="147"/>
        <end position="156"/>
    </location>
</feature>
<dbReference type="FunFam" id="3.30.40.10:FF:000124">
    <property type="entry name" value="STIP1 homology and U box-containing protein 1"/>
    <property type="match status" value="1"/>
</dbReference>
<dbReference type="GO" id="GO:0006515">
    <property type="term" value="P:protein quality control for misfolded or incompletely synthesized proteins"/>
    <property type="evidence" value="ECO:0007669"/>
    <property type="project" value="TreeGrafter"/>
</dbReference>
<feature type="domain" description="U-box" evidence="10">
    <location>
        <begin position="207"/>
        <end position="281"/>
    </location>
</feature>
<dbReference type="GO" id="GO:0051087">
    <property type="term" value="F:protein-folding chaperone binding"/>
    <property type="evidence" value="ECO:0007669"/>
    <property type="project" value="TreeGrafter"/>
</dbReference>
<keyword evidence="5" id="KW-0833">Ubl conjugation pathway</keyword>
<evidence type="ECO:0000256" key="7">
    <source>
        <dbReference type="ARBA" id="ARBA00044534"/>
    </source>
</evidence>
<dbReference type="PROSITE" id="PS51698">
    <property type="entry name" value="U_BOX"/>
    <property type="match status" value="1"/>
</dbReference>
<evidence type="ECO:0000256" key="4">
    <source>
        <dbReference type="ARBA" id="ARBA00022737"/>
    </source>
</evidence>
<dbReference type="InterPro" id="IPR011990">
    <property type="entry name" value="TPR-like_helical_dom_sf"/>
</dbReference>